<gene>
    <name evidence="1" type="ORF">Py04_1503</name>
</gene>
<evidence type="ECO:0000313" key="1">
    <source>
        <dbReference type="EMBL" id="AFK23075.1"/>
    </source>
</evidence>
<dbReference type="EMBL" id="CP003534">
    <property type="protein sequence ID" value="AFK23075.1"/>
    <property type="molecule type" value="Genomic_DNA"/>
</dbReference>
<name>A0ACD6B8M1_9EURY</name>
<sequence length="234" mass="26396">MIGIIWDFDGVLVFTPHEKAWKIATEMYGATLTHDFFVKYVSGRPRYEGAANILSRLGIYQKLGVKTEEEKLKLLLEFAELKNRIVNEMFERGEYEVNWEAIKFLLETKEKGIKNALASASKNAEKLARKIKVNNKSLLEIFDLNVSGRAETKEDVFKLAKEELKLNFPEIKYFFVVEDAPSGIRAGKAIGAITLGYERESSLEEADFRFSSFGELSVDTLLSLIGGGGDGDHR</sequence>
<accession>I3RFR5</accession>
<dbReference type="PDB" id="4UW9">
    <property type="method" value="X-ray"/>
    <property type="resolution" value="2.30 A"/>
    <property type="chains" value="A=1-229"/>
</dbReference>
<accession>A0ACD6B8M1</accession>
<keyword evidence="2" id="KW-0479">Metal-binding</keyword>
<reference evidence="1" key="2">
    <citation type="submission" date="2012-05" db="EMBL/GenBank/DDBJ databases">
        <authorList>
            <person name="Jung J.-H."/>
            <person name="Lee J.-H."/>
            <person name="Holden J.F."/>
            <person name="Seo D.-H."/>
            <person name="Shin H."/>
            <person name="Kim W."/>
            <person name="Ryu S."/>
            <person name="Park C.-S."/>
        </authorList>
    </citation>
    <scope>NUCLEOTIDE SEQUENCE</scope>
    <source>
        <strain evidence="1">ST04</strain>
    </source>
</reference>
<feature type="binding site" evidence="2">
    <location>
        <position position="9"/>
    </location>
    <ligand>
        <name>Mg(2+)</name>
        <dbReference type="ChEBI" id="CHEBI:18420"/>
    </ligand>
</feature>
<organism evidence="1">
    <name type="scientific">Pyrococcus sp. ST04</name>
    <dbReference type="NCBI Taxonomy" id="1183377"/>
    <lineage>
        <taxon>Archaea</taxon>
        <taxon>Methanobacteriati</taxon>
        <taxon>Methanobacteriota</taxon>
        <taxon>Thermococci</taxon>
        <taxon>Thermococcales</taxon>
        <taxon>Thermococcaceae</taxon>
        <taxon>Pyrococcus</taxon>
    </lineage>
</organism>
<feature type="binding site" evidence="2">
    <location>
        <position position="178"/>
    </location>
    <ligand>
        <name>Mg(2+)</name>
        <dbReference type="ChEBI" id="CHEBI:18420"/>
    </ligand>
</feature>
<keyword evidence="2" id="KW-0002">3D-structure</keyword>
<proteinExistence type="evidence at protein level"/>
<reference evidence="1" key="1">
    <citation type="journal article" date="2012" name="J. Bacteriol.">
        <title>Complete Genome Sequence of the Hyperthermophilic Archaeon Pyrococcus sp. Strain ST04, Isolated from a Deep-Sea Hydrothermal Sulfide Chimney on the Juan de Fuca Ridge.</title>
        <authorList>
            <person name="Jung J.H."/>
            <person name="Lee J.H."/>
            <person name="Holden J.F."/>
            <person name="Seo D.H."/>
            <person name="Shin H."/>
            <person name="Kim H.Y."/>
            <person name="Kim W."/>
            <person name="Ryu S."/>
            <person name="Park C.S."/>
        </authorList>
    </citation>
    <scope>NUCLEOTIDE SEQUENCE</scope>
    <source>
        <strain evidence="1">ST04</strain>
    </source>
</reference>
<protein>
    <submittedName>
        <fullName evidence="1">Uncharacterized protein</fullName>
    </submittedName>
</protein>
<evidence type="ECO:0007829" key="2">
    <source>
        <dbReference type="PDB" id="4UW9"/>
    </source>
</evidence>
<reference evidence="2" key="3">
    <citation type="submission" date="2014-08" db="PDB data bank">
        <title>Structural Features of Archaeal Beta-Phosphoglucomutase from Hyper-Thermophilic Pyrococcus Sp. Strain St 04.</title>
        <authorList>
            <person name="Park K.-H."/>
            <person name="Jung J.-H."/>
            <person name="Park C.-S."/>
            <person name="Woo E.-J."/>
        </authorList>
    </citation>
    <scope>X-RAY CRYSTALLOGRAPHY (2.30 ANGSTROMS) OF 1-229 IN COMPLEX WITH MG(2+)</scope>
</reference>